<dbReference type="KEGG" id="mez:Mtc_1178"/>
<dbReference type="CDD" id="cd09634">
    <property type="entry name" value="Cas1_I-II-III"/>
    <property type="match status" value="1"/>
</dbReference>
<dbReference type="InterPro" id="IPR042206">
    <property type="entry name" value="CRISPR-assoc_Cas1_C"/>
</dbReference>
<keyword evidence="11" id="KW-1185">Reference proteome</keyword>
<evidence type="ECO:0000313" key="11">
    <source>
        <dbReference type="Proteomes" id="UP000005233"/>
    </source>
</evidence>
<evidence type="ECO:0000256" key="6">
    <source>
        <dbReference type="ARBA" id="ARBA00023118"/>
    </source>
</evidence>
<dbReference type="PANTHER" id="PTHR34353">
    <property type="entry name" value="CRISPR-ASSOCIATED ENDONUCLEASE CAS1 1"/>
    <property type="match status" value="1"/>
</dbReference>
<dbReference type="HOGENOM" id="CLU_052779_0_0_2"/>
<feature type="binding site" evidence="9">
    <location>
        <position position="175"/>
    </location>
    <ligand>
        <name>Mn(2+)</name>
        <dbReference type="ChEBI" id="CHEBI:29035"/>
    </ligand>
</feature>
<dbReference type="Gene3D" id="1.20.120.920">
    <property type="entry name" value="CRISPR-associated endonuclease Cas1, C-terminal domain"/>
    <property type="match status" value="1"/>
</dbReference>
<organism evidence="10 11">
    <name type="scientific">Methanocella conradii (strain DSM 24694 / JCM 17849 / CGMCC 1.5162 / HZ254)</name>
    <dbReference type="NCBI Taxonomy" id="1041930"/>
    <lineage>
        <taxon>Archaea</taxon>
        <taxon>Methanobacteriati</taxon>
        <taxon>Methanobacteriota</taxon>
        <taxon>Stenosarchaea group</taxon>
        <taxon>Methanomicrobia</taxon>
        <taxon>Methanocellales</taxon>
        <taxon>Methanocellaceae</taxon>
        <taxon>Methanocella</taxon>
    </lineage>
</organism>
<keyword evidence="4 9" id="KW-0378">Hydrolase</keyword>
<comment type="subunit">
    <text evidence="9">Homodimer, forms a heterotetramer with a Cas2 homodimer.</text>
</comment>
<keyword evidence="7 9" id="KW-0238">DNA-binding</keyword>
<keyword evidence="5 9" id="KW-0460">Magnesium</keyword>
<evidence type="ECO:0000256" key="8">
    <source>
        <dbReference type="ARBA" id="ARBA00023211"/>
    </source>
</evidence>
<dbReference type="GeneID" id="11971305"/>
<proteinExistence type="inferred from homology"/>
<keyword evidence="1 9" id="KW-0540">Nuclease</keyword>
<dbReference type="NCBIfam" id="TIGR00287">
    <property type="entry name" value="cas1"/>
    <property type="match status" value="1"/>
</dbReference>
<dbReference type="HAMAP" id="MF_01470">
    <property type="entry name" value="Cas1"/>
    <property type="match status" value="1"/>
</dbReference>
<comment type="similarity">
    <text evidence="9">Belongs to the CRISPR-associated endonuclease Cas1 family.</text>
</comment>
<dbReference type="Proteomes" id="UP000005233">
    <property type="component" value="Chromosome"/>
</dbReference>
<dbReference type="GO" id="GO:0016787">
    <property type="term" value="F:hydrolase activity"/>
    <property type="evidence" value="ECO:0007669"/>
    <property type="project" value="UniProtKB-KW"/>
</dbReference>
<evidence type="ECO:0000256" key="7">
    <source>
        <dbReference type="ARBA" id="ARBA00023125"/>
    </source>
</evidence>
<protein>
    <recommendedName>
        <fullName evidence="9">CRISPR-associated endonuclease Cas1</fullName>
        <ecNumber evidence="9">3.1.-.-</ecNumber>
    </recommendedName>
</protein>
<evidence type="ECO:0000256" key="5">
    <source>
        <dbReference type="ARBA" id="ARBA00022842"/>
    </source>
</evidence>
<dbReference type="GO" id="GO:0003677">
    <property type="term" value="F:DNA binding"/>
    <property type="evidence" value="ECO:0007669"/>
    <property type="project" value="UniProtKB-KW"/>
</dbReference>
<dbReference type="AlphaFoldDB" id="H8I8N0"/>
<sequence length="347" mass="39299">MERLVIDGWGRYIGVDHEQIVVRERKDGSYKEVHRCLPSSLRQVVLSGRGSISIDAIELLADNGVDIVLIDWRGQVTAYVSPPQMRTVNTRREQYRAYDSPAGAVLAKEFIYAKMKNMSATLGTLAKTRKDTSPESAESLRQARDEINMRIASLETLDIKKKKCDDIRDTIMGLEGSASAAYWSSIVTIIPEEFEFKERSGRYATDPLNAMLNYGYGILEGECRRAIHYAGLDPYGGFLHVDRPGKASLVYDLMEEFRQQVVDKSVLKIFSLGQVKPADFTLENGVCKMADSARKLLLNELLGKLEDQIRYNDKSMKWTDLILGQARGIAQYLRGESKSYTGFWLRW</sequence>
<reference evidence="10 11" key="1">
    <citation type="journal article" date="2012" name="J. Bacteriol.">
        <title>Complete genome sequence of a thermophilic methanogen, Methanocella conradii HZ254, isolated from Chinese rice field soil.</title>
        <authorList>
            <person name="Lu Z."/>
            <person name="Lu Y."/>
        </authorList>
    </citation>
    <scope>NUCLEOTIDE SEQUENCE [LARGE SCALE GENOMIC DNA]</scope>
    <source>
        <strain evidence="11">DSM 24694 / JCM 17849 / CGMCC 1.5162 / HZ254</strain>
    </source>
</reference>
<dbReference type="InterPro" id="IPR042211">
    <property type="entry name" value="CRISPR-assoc_Cas1_N"/>
</dbReference>
<dbReference type="PANTHER" id="PTHR34353:SF2">
    <property type="entry name" value="CRISPR-ASSOCIATED ENDONUCLEASE CAS1 1"/>
    <property type="match status" value="1"/>
</dbReference>
<dbReference type="OrthoDB" id="2216at2157"/>
<keyword evidence="6 9" id="KW-0051">Antiviral defense</keyword>
<evidence type="ECO:0000256" key="3">
    <source>
        <dbReference type="ARBA" id="ARBA00022759"/>
    </source>
</evidence>
<dbReference type="eggNOG" id="arCOG01452">
    <property type="taxonomic scope" value="Archaea"/>
</dbReference>
<dbReference type="GO" id="GO:0004519">
    <property type="term" value="F:endonuclease activity"/>
    <property type="evidence" value="ECO:0007669"/>
    <property type="project" value="UniProtKB-UniRule"/>
</dbReference>
<gene>
    <name evidence="9 10" type="primary">cas1</name>
    <name evidence="10" type="ordered locus">Mtc_1178</name>
</gene>
<dbReference type="InterPro" id="IPR002729">
    <property type="entry name" value="CRISPR-assoc_Cas1"/>
</dbReference>
<feature type="binding site" evidence="9">
    <location>
        <position position="255"/>
    </location>
    <ligand>
        <name>Mn(2+)</name>
        <dbReference type="ChEBI" id="CHEBI:29035"/>
    </ligand>
</feature>
<dbReference type="EMBL" id="CP003243">
    <property type="protein sequence ID" value="AFC99934.1"/>
    <property type="molecule type" value="Genomic_DNA"/>
</dbReference>
<evidence type="ECO:0000256" key="4">
    <source>
        <dbReference type="ARBA" id="ARBA00022801"/>
    </source>
</evidence>
<dbReference type="STRING" id="1041930.Mtc_1178"/>
<evidence type="ECO:0000313" key="10">
    <source>
        <dbReference type="EMBL" id="AFC99934.1"/>
    </source>
</evidence>
<evidence type="ECO:0000256" key="2">
    <source>
        <dbReference type="ARBA" id="ARBA00022723"/>
    </source>
</evidence>
<keyword evidence="2 9" id="KW-0479">Metal-binding</keyword>
<dbReference type="Pfam" id="PF01867">
    <property type="entry name" value="Cas_Cas1"/>
    <property type="match status" value="1"/>
</dbReference>
<comment type="function">
    <text evidence="9">CRISPR (clustered regularly interspaced short palindromic repeat), is an adaptive immune system that provides protection against mobile genetic elements (viruses, transposable elements and conjugative plasmids). CRISPR clusters contain spacers, sequences complementary to antecedent mobile elements, and target invading nucleic acids. CRISPR clusters are transcribed and processed into CRISPR RNA (crRNA). Acts as a dsDNA endonuclease. Involved in the integration of spacer DNA into the CRISPR cassette.</text>
</comment>
<feature type="binding site" evidence="9">
    <location>
        <position position="240"/>
    </location>
    <ligand>
        <name>Mn(2+)</name>
        <dbReference type="ChEBI" id="CHEBI:29035"/>
    </ligand>
</feature>
<dbReference type="RefSeq" id="WP_014405772.1">
    <property type="nucleotide sequence ID" value="NC_017034.1"/>
</dbReference>
<dbReference type="GO" id="GO:0051607">
    <property type="term" value="P:defense response to virus"/>
    <property type="evidence" value="ECO:0007669"/>
    <property type="project" value="UniProtKB-UniRule"/>
</dbReference>
<dbReference type="GO" id="GO:0043571">
    <property type="term" value="P:maintenance of CRISPR repeat elements"/>
    <property type="evidence" value="ECO:0007669"/>
    <property type="project" value="UniProtKB-UniRule"/>
</dbReference>
<dbReference type="EC" id="3.1.-.-" evidence="9"/>
<keyword evidence="3 9" id="KW-0255">Endonuclease</keyword>
<keyword evidence="8 9" id="KW-0464">Manganese</keyword>
<name>H8I8N0_METCZ</name>
<dbReference type="Gene3D" id="3.100.10.20">
    <property type="entry name" value="CRISPR-associated endonuclease Cas1, N-terminal domain"/>
    <property type="match status" value="1"/>
</dbReference>
<comment type="cofactor">
    <cofactor evidence="9">
        <name>Mg(2+)</name>
        <dbReference type="ChEBI" id="CHEBI:18420"/>
    </cofactor>
    <cofactor evidence="9">
        <name>Mn(2+)</name>
        <dbReference type="ChEBI" id="CHEBI:29035"/>
    </cofactor>
</comment>
<dbReference type="GO" id="GO:0046872">
    <property type="term" value="F:metal ion binding"/>
    <property type="evidence" value="ECO:0007669"/>
    <property type="project" value="UniProtKB-UniRule"/>
</dbReference>
<dbReference type="InterPro" id="IPR050646">
    <property type="entry name" value="Cas1"/>
</dbReference>
<evidence type="ECO:0000256" key="1">
    <source>
        <dbReference type="ARBA" id="ARBA00022722"/>
    </source>
</evidence>
<evidence type="ECO:0000256" key="9">
    <source>
        <dbReference type="HAMAP-Rule" id="MF_01470"/>
    </source>
</evidence>
<accession>H8I8N0</accession>